<organism evidence="2 3">
    <name type="scientific">Brevibacterium ravenspurgense</name>
    <dbReference type="NCBI Taxonomy" id="479117"/>
    <lineage>
        <taxon>Bacteria</taxon>
        <taxon>Bacillati</taxon>
        <taxon>Actinomycetota</taxon>
        <taxon>Actinomycetes</taxon>
        <taxon>Micrococcales</taxon>
        <taxon>Brevibacteriaceae</taxon>
        <taxon>Brevibacterium</taxon>
    </lineage>
</organism>
<dbReference type="PATRIC" id="fig|479117.4.peg.1783"/>
<dbReference type="RefSeq" id="WP_062022595.1">
    <property type="nucleotide sequence ID" value="NZ_LQQC01000012.1"/>
</dbReference>
<dbReference type="EMBL" id="LQQC01000012">
    <property type="protein sequence ID" value="KXZ57280.1"/>
    <property type="molecule type" value="Genomic_DNA"/>
</dbReference>
<comment type="caution">
    <text evidence="2">The sequence shown here is derived from an EMBL/GenBank/DDBJ whole genome shotgun (WGS) entry which is preliminary data.</text>
</comment>
<keyword evidence="3" id="KW-1185">Reference proteome</keyword>
<dbReference type="AlphaFoldDB" id="A0A150H6N3"/>
<proteinExistence type="predicted"/>
<reference evidence="2 3" key="1">
    <citation type="submission" date="2016-01" db="EMBL/GenBank/DDBJ databases">
        <title>Use of Whole Genome Sequencing to ascertain that Brevibacterium massiliense (Roux, Raoult 2009) is a later heterotypic synonym of Brevibacterium ravenspurgense (Mages 2008).</title>
        <authorList>
            <person name="Bernier A.-M."/>
            <person name="Burdz T."/>
            <person name="Huynh C."/>
            <person name="Pachecho A.L."/>
            <person name="Wiebe D."/>
            <person name="Bonner C."/>
            <person name="Bernard K."/>
        </authorList>
    </citation>
    <scope>NUCLEOTIDE SEQUENCE [LARGE SCALE GENOMIC DNA]</scope>
    <source>
        <strain evidence="2 3">CCUG56047</strain>
    </source>
</reference>
<dbReference type="Pfam" id="PF19348">
    <property type="entry name" value="DUF5926"/>
    <property type="match status" value="1"/>
</dbReference>
<evidence type="ECO:0000313" key="3">
    <source>
        <dbReference type="Proteomes" id="UP000243589"/>
    </source>
</evidence>
<accession>A0A150H6N3</accession>
<protein>
    <recommendedName>
        <fullName evidence="1">DUF5926 domain-containing protein</fullName>
    </recommendedName>
</protein>
<evidence type="ECO:0000259" key="1">
    <source>
        <dbReference type="Pfam" id="PF19348"/>
    </source>
</evidence>
<dbReference type="Proteomes" id="UP000243589">
    <property type="component" value="Unassembled WGS sequence"/>
</dbReference>
<dbReference type="InterPro" id="IPR045970">
    <property type="entry name" value="DUF5926"/>
</dbReference>
<sequence length="294" mass="31709">MGKKSRKSSKDVIAKRLAKAQAAAFVPRPYEGLPFEVDIVSLKELVPAATATAKLKDEFGGDEVVIASLLPSAWQAHKRHDGVIFGGLQVAVSSPDPSRDLAAALLEVKDMEPGSFVAATSSPGQGPRLQDILDLDAPFKVRVHETFDYWLPQDGSLDGDEDTQAAIEQANNLISPTDKLVEAEGAYWTEMGDGRYVRWAIGENEDTVMDALARLHADGKNTLGGIGRYLGTFRTQGIVIPVWEVGSDVTADDVDAVLGEFAEILAQALKNTEPLSADERRARAGVVSRQLTIR</sequence>
<evidence type="ECO:0000313" key="2">
    <source>
        <dbReference type="EMBL" id="KXZ57280.1"/>
    </source>
</evidence>
<name>A0A150H6N3_9MICO</name>
<feature type="domain" description="DUF5926" evidence="1">
    <location>
        <begin position="29"/>
        <end position="294"/>
    </location>
</feature>
<gene>
    <name evidence="2" type="ORF">Bravens_01800</name>
</gene>